<gene>
    <name evidence="2" type="ORF">CC80DRAFT_541494</name>
</gene>
<reference evidence="2" key="1">
    <citation type="journal article" date="2020" name="Stud. Mycol.">
        <title>101 Dothideomycetes genomes: a test case for predicting lifestyles and emergence of pathogens.</title>
        <authorList>
            <person name="Haridas S."/>
            <person name="Albert R."/>
            <person name="Binder M."/>
            <person name="Bloem J."/>
            <person name="Labutti K."/>
            <person name="Salamov A."/>
            <person name="Andreopoulos B."/>
            <person name="Baker S."/>
            <person name="Barry K."/>
            <person name="Bills G."/>
            <person name="Bluhm B."/>
            <person name="Cannon C."/>
            <person name="Castanera R."/>
            <person name="Culley D."/>
            <person name="Daum C."/>
            <person name="Ezra D."/>
            <person name="Gonzalez J."/>
            <person name="Henrissat B."/>
            <person name="Kuo A."/>
            <person name="Liang C."/>
            <person name="Lipzen A."/>
            <person name="Lutzoni F."/>
            <person name="Magnuson J."/>
            <person name="Mondo S."/>
            <person name="Nolan M."/>
            <person name="Ohm R."/>
            <person name="Pangilinan J."/>
            <person name="Park H.-J."/>
            <person name="Ramirez L."/>
            <person name="Alfaro M."/>
            <person name="Sun H."/>
            <person name="Tritt A."/>
            <person name="Yoshinaga Y."/>
            <person name="Zwiers L.-H."/>
            <person name="Turgeon B."/>
            <person name="Goodwin S."/>
            <person name="Spatafora J."/>
            <person name="Crous P."/>
            <person name="Grigoriev I."/>
        </authorList>
    </citation>
    <scope>NUCLEOTIDE SEQUENCE</scope>
    <source>
        <strain evidence="2">CBS 675.92</strain>
    </source>
</reference>
<dbReference type="EMBL" id="ML976977">
    <property type="protein sequence ID" value="KAF1963569.1"/>
    <property type="molecule type" value="Genomic_DNA"/>
</dbReference>
<proteinExistence type="predicted"/>
<protein>
    <submittedName>
        <fullName evidence="2">Uncharacterized protein</fullName>
    </submittedName>
</protein>
<evidence type="ECO:0000313" key="3">
    <source>
        <dbReference type="Proteomes" id="UP000800035"/>
    </source>
</evidence>
<accession>A0A6A5UHX8</accession>
<evidence type="ECO:0000256" key="1">
    <source>
        <dbReference type="SAM" id="MobiDB-lite"/>
    </source>
</evidence>
<keyword evidence="3" id="KW-1185">Reference proteome</keyword>
<organism evidence="2 3">
    <name type="scientific">Byssothecium circinans</name>
    <dbReference type="NCBI Taxonomy" id="147558"/>
    <lineage>
        <taxon>Eukaryota</taxon>
        <taxon>Fungi</taxon>
        <taxon>Dikarya</taxon>
        <taxon>Ascomycota</taxon>
        <taxon>Pezizomycotina</taxon>
        <taxon>Dothideomycetes</taxon>
        <taxon>Pleosporomycetidae</taxon>
        <taxon>Pleosporales</taxon>
        <taxon>Massarineae</taxon>
        <taxon>Massarinaceae</taxon>
        <taxon>Byssothecium</taxon>
    </lineage>
</organism>
<sequence length="379" mass="42976">MPPTSLRTSLDDLLTITARASNTAQAEDLSPEASNKPLPPDGPDRSYFNRIFTYAQRLSHLNSLILPYSHAYAGRICVVDIQPAAVHVFLPIEPAYGDQGVLLTESKALRARSGQGDHTTKLFIVEDLSFQLLEITGQAFQFTHPELFAEHGYGSRHFHHHAPPSEWITSSLQKPFTSIKWYRPVYRRAGEYGIDLSTDIRGLISFRFPYTESRTWTTTNILRGNVSMSVTQTFRDEIDTPFLWEEKATVRLFKTNQNTEVLMLLDPLPELSHMPEEATIESGERKILPYKAFRKQRHLPFALPSTVSENFYRGLTETNSTQSDLCSSFQAGISKYRDPVFALLEIIHQDIIDSFTLMGTTLEDIASLLLWTISSCKKI</sequence>
<evidence type="ECO:0000313" key="2">
    <source>
        <dbReference type="EMBL" id="KAF1963569.1"/>
    </source>
</evidence>
<dbReference type="AlphaFoldDB" id="A0A6A5UHX8"/>
<dbReference type="Proteomes" id="UP000800035">
    <property type="component" value="Unassembled WGS sequence"/>
</dbReference>
<name>A0A6A5UHX8_9PLEO</name>
<dbReference type="OrthoDB" id="3231000at2759"/>
<feature type="region of interest" description="Disordered" evidence="1">
    <location>
        <begin position="21"/>
        <end position="42"/>
    </location>
</feature>